<evidence type="ECO:0000313" key="2">
    <source>
        <dbReference type="EMBL" id="MXO92246.1"/>
    </source>
</evidence>
<dbReference type="Pfam" id="PF13899">
    <property type="entry name" value="Thioredoxin_7"/>
    <property type="match status" value="1"/>
</dbReference>
<name>A0A844ZZ87_9SPHN</name>
<feature type="chain" id="PRO_5032660470" evidence="1">
    <location>
        <begin position="18"/>
        <end position="179"/>
    </location>
</feature>
<protein>
    <submittedName>
        <fullName evidence="2">Thioredoxin family protein</fullName>
    </submittedName>
</protein>
<proteinExistence type="predicted"/>
<dbReference type="Proteomes" id="UP000460626">
    <property type="component" value="Unassembled WGS sequence"/>
</dbReference>
<comment type="caution">
    <text evidence="2">The sequence shown here is derived from an EMBL/GenBank/DDBJ whole genome shotgun (WGS) entry which is preliminary data.</text>
</comment>
<reference evidence="2 3" key="1">
    <citation type="submission" date="2019-12" db="EMBL/GenBank/DDBJ databases">
        <title>Genomic-based taxomic classification of the family Erythrobacteraceae.</title>
        <authorList>
            <person name="Xu L."/>
        </authorList>
    </citation>
    <scope>NUCLEOTIDE SEQUENCE [LARGE SCALE GENOMIC DNA]</scope>
    <source>
        <strain evidence="2 3">RC4-10-4</strain>
    </source>
</reference>
<dbReference type="OrthoDB" id="7629852at2"/>
<dbReference type="Gene3D" id="3.40.30.10">
    <property type="entry name" value="Glutaredoxin"/>
    <property type="match status" value="1"/>
</dbReference>
<feature type="signal peptide" evidence="1">
    <location>
        <begin position="1"/>
        <end position="17"/>
    </location>
</feature>
<evidence type="ECO:0000256" key="1">
    <source>
        <dbReference type="SAM" id="SignalP"/>
    </source>
</evidence>
<gene>
    <name evidence="2" type="ORF">GRI62_01315</name>
</gene>
<evidence type="ECO:0000313" key="3">
    <source>
        <dbReference type="Proteomes" id="UP000460626"/>
    </source>
</evidence>
<dbReference type="EMBL" id="WTYH01000001">
    <property type="protein sequence ID" value="MXO92246.1"/>
    <property type="molecule type" value="Genomic_DNA"/>
</dbReference>
<dbReference type="AlphaFoldDB" id="A0A844ZZ87"/>
<dbReference type="SUPFAM" id="SSF52833">
    <property type="entry name" value="Thioredoxin-like"/>
    <property type="match status" value="1"/>
</dbReference>
<organism evidence="2 3">
    <name type="scientific">Aurantiacibacter arachoides</name>
    <dbReference type="NCBI Taxonomy" id="1850444"/>
    <lineage>
        <taxon>Bacteria</taxon>
        <taxon>Pseudomonadati</taxon>
        <taxon>Pseudomonadota</taxon>
        <taxon>Alphaproteobacteria</taxon>
        <taxon>Sphingomonadales</taxon>
        <taxon>Erythrobacteraceae</taxon>
        <taxon>Aurantiacibacter</taxon>
    </lineage>
</organism>
<keyword evidence="3" id="KW-1185">Reference proteome</keyword>
<sequence length="179" mass="18679">MLLSLAPLALLPMAGCATPPAGTGMPASAHPEATPFDPAADAAAALDAALLRAAETDRRVLLVTGANWCHDSRALAGWLGTDRFRQLADEHFEVVHVDVGQPQTGEGRNLDLARRFGHAQSGTPNVLMLTPEGLPVNADTAASWRNAASRSGEAIYAELLDLAQRPAGLTQPNETNGGN</sequence>
<keyword evidence="1" id="KW-0732">Signal</keyword>
<accession>A0A844ZZ87</accession>
<dbReference type="InterPro" id="IPR036249">
    <property type="entry name" value="Thioredoxin-like_sf"/>
</dbReference>